<dbReference type="Gene3D" id="3.90.1310.10">
    <property type="entry name" value="Penicillin-binding protein 2a (Domain 2)"/>
    <property type="match status" value="1"/>
</dbReference>
<feature type="domain" description="PASTA" evidence="4">
    <location>
        <begin position="640"/>
        <end position="702"/>
    </location>
</feature>
<dbReference type="AlphaFoldDB" id="A0A7G9GZ79"/>
<dbReference type="Pfam" id="PF03717">
    <property type="entry name" value="PBP_dimer"/>
    <property type="match status" value="1"/>
</dbReference>
<dbReference type="PANTHER" id="PTHR30627">
    <property type="entry name" value="PEPTIDOGLYCAN D,D-TRANSPEPTIDASE"/>
    <property type="match status" value="1"/>
</dbReference>
<proteinExistence type="predicted"/>
<dbReference type="Proteomes" id="UP000515913">
    <property type="component" value="Chromosome"/>
</dbReference>
<keyword evidence="3" id="KW-0812">Transmembrane</keyword>
<dbReference type="KEGG" id="fho:H9Q81_04680"/>
<dbReference type="EMBL" id="CP060637">
    <property type="protein sequence ID" value="QNM16111.1"/>
    <property type="molecule type" value="Genomic_DNA"/>
</dbReference>
<dbReference type="GO" id="GO:0071555">
    <property type="term" value="P:cell wall organization"/>
    <property type="evidence" value="ECO:0007669"/>
    <property type="project" value="TreeGrafter"/>
</dbReference>
<dbReference type="SUPFAM" id="SSF54184">
    <property type="entry name" value="Penicillin-binding protein 2x (pbp-2x), c-terminal domain"/>
    <property type="match status" value="1"/>
</dbReference>
<keyword evidence="6" id="KW-1185">Reference proteome</keyword>
<feature type="transmembrane region" description="Helical" evidence="3">
    <location>
        <begin position="5"/>
        <end position="21"/>
    </location>
</feature>
<evidence type="ECO:0000256" key="1">
    <source>
        <dbReference type="ARBA" id="ARBA00004370"/>
    </source>
</evidence>
<dbReference type="InterPro" id="IPR036138">
    <property type="entry name" value="PBP_dimer_sf"/>
</dbReference>
<dbReference type="InterPro" id="IPR005543">
    <property type="entry name" value="PASTA_dom"/>
</dbReference>
<dbReference type="GO" id="GO:0005886">
    <property type="term" value="C:plasma membrane"/>
    <property type="evidence" value="ECO:0007669"/>
    <property type="project" value="TreeGrafter"/>
</dbReference>
<dbReference type="SUPFAM" id="SSF56519">
    <property type="entry name" value="Penicillin binding protein dimerisation domain"/>
    <property type="match status" value="1"/>
</dbReference>
<evidence type="ECO:0000256" key="3">
    <source>
        <dbReference type="SAM" id="Phobius"/>
    </source>
</evidence>
<dbReference type="Pfam" id="PF00905">
    <property type="entry name" value="Transpeptidase"/>
    <property type="match status" value="1"/>
</dbReference>
<name>A0A7G9GZ79_9FUSO</name>
<keyword evidence="3" id="KW-1133">Transmembrane helix</keyword>
<comment type="subcellular location">
    <subcellularLocation>
        <location evidence="1">Membrane</location>
    </subcellularLocation>
</comment>
<organism evidence="5 6">
    <name type="scientific">Fusobacterium hominis</name>
    <dbReference type="NCBI Taxonomy" id="2764326"/>
    <lineage>
        <taxon>Bacteria</taxon>
        <taxon>Fusobacteriati</taxon>
        <taxon>Fusobacteriota</taxon>
        <taxon>Fusobacteriia</taxon>
        <taxon>Fusobacteriales</taxon>
        <taxon>Fusobacteriaceae</taxon>
        <taxon>Fusobacterium</taxon>
    </lineage>
</organism>
<dbReference type="InterPro" id="IPR001460">
    <property type="entry name" value="PCN-bd_Tpept"/>
</dbReference>
<dbReference type="Pfam" id="PF03793">
    <property type="entry name" value="PASTA"/>
    <property type="match status" value="1"/>
</dbReference>
<dbReference type="RefSeq" id="WP_176837741.1">
    <property type="nucleotide sequence ID" value="NZ_CP060637.1"/>
</dbReference>
<dbReference type="Gene3D" id="3.40.710.10">
    <property type="entry name" value="DD-peptidase/beta-lactamase superfamily"/>
    <property type="match status" value="1"/>
</dbReference>
<dbReference type="PANTHER" id="PTHR30627:SF1">
    <property type="entry name" value="PEPTIDOGLYCAN D,D-TRANSPEPTIDASE FTSI"/>
    <property type="match status" value="1"/>
</dbReference>
<dbReference type="InterPro" id="IPR050515">
    <property type="entry name" value="Beta-lactam/transpept"/>
</dbReference>
<dbReference type="InterPro" id="IPR012338">
    <property type="entry name" value="Beta-lactam/transpept-like"/>
</dbReference>
<dbReference type="SUPFAM" id="SSF56601">
    <property type="entry name" value="beta-lactamase/transpeptidase-like"/>
    <property type="match status" value="1"/>
</dbReference>
<dbReference type="Gene3D" id="3.30.450.330">
    <property type="match status" value="1"/>
</dbReference>
<gene>
    <name evidence="5" type="ORF">H9Q81_04680</name>
</gene>
<evidence type="ECO:0000313" key="5">
    <source>
        <dbReference type="EMBL" id="QNM16111.1"/>
    </source>
</evidence>
<keyword evidence="2 3" id="KW-0472">Membrane</keyword>
<protein>
    <submittedName>
        <fullName evidence="5">Transpeptidase family protein</fullName>
    </submittedName>
</protein>
<dbReference type="PROSITE" id="PS51178">
    <property type="entry name" value="PASTA"/>
    <property type="match status" value="1"/>
</dbReference>
<accession>A0A7G9GZ79</accession>
<dbReference type="CDD" id="cd06575">
    <property type="entry name" value="PASTA_Pbp2x-like_2"/>
    <property type="match status" value="1"/>
</dbReference>
<dbReference type="InterPro" id="IPR005311">
    <property type="entry name" value="PBP_dimer"/>
</dbReference>
<reference evidence="5 6" key="1">
    <citation type="submission" date="2020-08" db="EMBL/GenBank/DDBJ databases">
        <authorList>
            <person name="Liu C."/>
            <person name="Sun Q."/>
        </authorList>
    </citation>
    <scope>NUCLEOTIDE SEQUENCE [LARGE SCALE GENOMIC DNA]</scope>
    <source>
        <strain evidence="5 6">NSJ-57</strain>
    </source>
</reference>
<feature type="transmembrane region" description="Helical" evidence="3">
    <location>
        <begin position="27"/>
        <end position="43"/>
    </location>
</feature>
<sequence length="702" mass="80787">MKYLKILIFILNFIGIGYAFYNQEFLLGWFLIFFCIYFGYICWKKQEYVRASNFNKRTLYASNILLFFLLIIMMRLIQVQIFEREFFASRVMGQIKKTDILSGNRGTIYDSTGKRLAFNKNIYTIGVNPAAIYDRPNTLKGIVEILNQDFIKKDRDVLLNEIKRGYETGRKYKVVAKNINEREKEKLEEVIKKYKMTRNEIRFDRNIERTYYKNDFYDNIVGFIGYNYKSQSEKIGLFGIEKQYESYLKEKVLKRQNFYTRSRNLKLPTSKEFIRMNLNGNNVYTTIDNEIQFILSEEIKKKFLSSKSDEAYGIVMDPNNGKIIAATSFTTNTKKSLRNPIFQNQFEPGSTFKPIIVASAMDAGLINRKTLFDVGDGRITKYRHTIRESSRSTRGILTTEEVLKKSSNVGMVLIGDKFTNIQFEEYLKKFGLYDKTGIDFPGEIKPYTVSYKKWDGLKKSTMSFGQGIVLTPIQLITAFSAVINGGILYKPYIVEKITDESDVIIRRNIPTEVRRVINPNVSKQLREMLEDVVADGTAKRGKVEGYRVGGKTGTAQLSGKGGYLKDNYLASFIGFFPIDKPKYVVLVMFLKPKGETIFEKYGGATAAPVFGDIVRRITKTKNILSQDISSISKIKEMKKGESTKFVDVEMPDLTGFSPKDVIYIFKNTDIEIKIQGTGLVEKQFPEKGTSLEDVKEIKILLK</sequence>
<feature type="transmembrane region" description="Helical" evidence="3">
    <location>
        <begin position="64"/>
        <end position="82"/>
    </location>
</feature>
<evidence type="ECO:0000256" key="2">
    <source>
        <dbReference type="ARBA" id="ARBA00023136"/>
    </source>
</evidence>
<evidence type="ECO:0000313" key="6">
    <source>
        <dbReference type="Proteomes" id="UP000515913"/>
    </source>
</evidence>
<evidence type="ECO:0000259" key="4">
    <source>
        <dbReference type="PROSITE" id="PS51178"/>
    </source>
</evidence>
<dbReference type="GO" id="GO:0008658">
    <property type="term" value="F:penicillin binding"/>
    <property type="evidence" value="ECO:0007669"/>
    <property type="project" value="InterPro"/>
</dbReference>